<dbReference type="PANTHER" id="PTHR45427">
    <property type="entry name" value="MUCIN-15"/>
    <property type="match status" value="1"/>
</dbReference>
<name>A0A9D3MGQ8_ANGAN</name>
<evidence type="ECO:0000256" key="1">
    <source>
        <dbReference type="SAM" id="MobiDB-lite"/>
    </source>
</evidence>
<protein>
    <recommendedName>
        <fullName evidence="6">Mucin-15</fullName>
    </recommendedName>
</protein>
<proteinExistence type="predicted"/>
<dbReference type="Proteomes" id="UP001044222">
    <property type="component" value="Unassembled WGS sequence"/>
</dbReference>
<dbReference type="AlphaFoldDB" id="A0A9D3MGQ8"/>
<feature type="chain" id="PRO_5039718822" description="Mucin-15" evidence="3">
    <location>
        <begin position="24"/>
        <end position="333"/>
    </location>
</feature>
<evidence type="ECO:0008006" key="6">
    <source>
        <dbReference type="Google" id="ProtNLM"/>
    </source>
</evidence>
<comment type="caution">
    <text evidence="4">The sequence shown here is derived from an EMBL/GenBank/DDBJ whole genome shotgun (WGS) entry which is preliminary data.</text>
</comment>
<feature type="transmembrane region" description="Helical" evidence="2">
    <location>
        <begin position="250"/>
        <end position="272"/>
    </location>
</feature>
<keyword evidence="2" id="KW-0812">Transmembrane</keyword>
<keyword evidence="3" id="KW-0732">Signal</keyword>
<reference evidence="4" key="1">
    <citation type="submission" date="2021-01" db="EMBL/GenBank/DDBJ databases">
        <title>A chromosome-scale assembly of European eel, Anguilla anguilla.</title>
        <authorList>
            <person name="Henkel C."/>
            <person name="Jong-Raadsen S.A."/>
            <person name="Dufour S."/>
            <person name="Weltzien F.-A."/>
            <person name="Palstra A.P."/>
            <person name="Pelster B."/>
            <person name="Spaink H.P."/>
            <person name="Van Den Thillart G.E."/>
            <person name="Jansen H."/>
            <person name="Zahm M."/>
            <person name="Klopp C."/>
            <person name="Cedric C."/>
            <person name="Louis A."/>
            <person name="Berthelot C."/>
            <person name="Parey E."/>
            <person name="Roest Crollius H."/>
            <person name="Montfort J."/>
            <person name="Robinson-Rechavi M."/>
            <person name="Bucao C."/>
            <person name="Bouchez O."/>
            <person name="Gislard M."/>
            <person name="Lluch J."/>
            <person name="Milhes M."/>
            <person name="Lampietro C."/>
            <person name="Lopez Roques C."/>
            <person name="Donnadieu C."/>
            <person name="Braasch I."/>
            <person name="Desvignes T."/>
            <person name="Postlethwait J."/>
            <person name="Bobe J."/>
            <person name="Guiguen Y."/>
            <person name="Dirks R."/>
        </authorList>
    </citation>
    <scope>NUCLEOTIDE SEQUENCE</scope>
    <source>
        <strain evidence="4">Tag_6206</strain>
        <tissue evidence="4">Liver</tissue>
    </source>
</reference>
<keyword evidence="5" id="KW-1185">Reference proteome</keyword>
<accession>A0A9D3MGQ8</accession>
<dbReference type="InterPro" id="IPR031371">
    <property type="entry name" value="Mucin-15"/>
</dbReference>
<sequence>MDLHLRLTTLLVLMLQALNGVRLQNSTEFPQNFYRNINDTDTPTTSVGSNTLDVNTNTAKQDKMTNEAFQEVPMLNSTTPGVMENAIDSLPASTTNGAAGNPITASPDILLSSTNDTSVTSGSNSTGPWDTGLPEVSNATISSPPTTTTTTTTTKGWASNGTADAPNVTVTVIPESQDYTSSTTEHIPGPPQVNSTSTSTTTITSSTSTPTSTTNTTSLNTKVKAGDSGNNTENRGFTHIDRKSRNNTNAWGAIIGTALAVGFVGFIIYILLKKKNGRQFMHRKLIEDMPSEPVLRLDNGEPLDLKFDGLAYYNPGVQGDHIQMTNFPQGHRH</sequence>
<dbReference type="Pfam" id="PF15672">
    <property type="entry name" value="Mucin15"/>
    <property type="match status" value="1"/>
</dbReference>
<feature type="region of interest" description="Disordered" evidence="1">
    <location>
        <begin position="115"/>
        <end position="162"/>
    </location>
</feature>
<keyword evidence="2" id="KW-1133">Transmembrane helix</keyword>
<feature type="region of interest" description="Disordered" evidence="1">
    <location>
        <begin position="180"/>
        <end position="239"/>
    </location>
</feature>
<evidence type="ECO:0000313" key="5">
    <source>
        <dbReference type="Proteomes" id="UP001044222"/>
    </source>
</evidence>
<keyword evidence="2" id="KW-0472">Membrane</keyword>
<dbReference type="EMBL" id="JAFIRN010000005">
    <property type="protein sequence ID" value="KAG5848656.1"/>
    <property type="molecule type" value="Genomic_DNA"/>
</dbReference>
<evidence type="ECO:0000313" key="4">
    <source>
        <dbReference type="EMBL" id="KAG5848656.1"/>
    </source>
</evidence>
<dbReference type="PANTHER" id="PTHR45427:SF1">
    <property type="entry name" value="MUCIN-15"/>
    <property type="match status" value="1"/>
</dbReference>
<feature type="compositionally biased region" description="Low complexity" evidence="1">
    <location>
        <begin position="194"/>
        <end position="221"/>
    </location>
</feature>
<feature type="signal peptide" evidence="3">
    <location>
        <begin position="1"/>
        <end position="23"/>
    </location>
</feature>
<evidence type="ECO:0000256" key="3">
    <source>
        <dbReference type="SAM" id="SignalP"/>
    </source>
</evidence>
<gene>
    <name evidence="4" type="ORF">ANANG_G00101120</name>
</gene>
<evidence type="ECO:0000256" key="2">
    <source>
        <dbReference type="SAM" id="Phobius"/>
    </source>
</evidence>
<organism evidence="4 5">
    <name type="scientific">Anguilla anguilla</name>
    <name type="common">European freshwater eel</name>
    <name type="synonym">Muraena anguilla</name>
    <dbReference type="NCBI Taxonomy" id="7936"/>
    <lineage>
        <taxon>Eukaryota</taxon>
        <taxon>Metazoa</taxon>
        <taxon>Chordata</taxon>
        <taxon>Craniata</taxon>
        <taxon>Vertebrata</taxon>
        <taxon>Euteleostomi</taxon>
        <taxon>Actinopterygii</taxon>
        <taxon>Neopterygii</taxon>
        <taxon>Teleostei</taxon>
        <taxon>Anguilliformes</taxon>
        <taxon>Anguillidae</taxon>
        <taxon>Anguilla</taxon>
    </lineage>
</organism>
<feature type="compositionally biased region" description="Polar residues" evidence="1">
    <location>
        <begin position="115"/>
        <end position="128"/>
    </location>
</feature>